<dbReference type="InterPro" id="IPR006530">
    <property type="entry name" value="YD"/>
</dbReference>
<organism evidence="2 3">
    <name type="scientific">Yersinia wautersii</name>
    <dbReference type="NCBI Taxonomy" id="1341643"/>
    <lineage>
        <taxon>Bacteria</taxon>
        <taxon>Pseudomonadati</taxon>
        <taxon>Pseudomonadota</taxon>
        <taxon>Gammaproteobacteria</taxon>
        <taxon>Enterobacterales</taxon>
        <taxon>Yersiniaceae</taxon>
        <taxon>Yersinia</taxon>
    </lineage>
</organism>
<keyword evidence="3" id="KW-1185">Reference proteome</keyword>
<dbReference type="Pfam" id="PF05593">
    <property type="entry name" value="RHS_repeat"/>
    <property type="match status" value="1"/>
</dbReference>
<gene>
    <name evidence="2" type="ORF">ERS008478_03656</name>
</gene>
<dbReference type="InterPro" id="IPR000719">
    <property type="entry name" value="Prot_kinase_dom"/>
</dbReference>
<dbReference type="NCBIfam" id="TIGR01643">
    <property type="entry name" value="YD_repeat_2x"/>
    <property type="match status" value="2"/>
</dbReference>
<dbReference type="EMBL" id="CVMG01000035">
    <property type="protein sequence ID" value="CRG52006.1"/>
    <property type="molecule type" value="Genomic_DNA"/>
</dbReference>
<dbReference type="PROSITE" id="PS50011">
    <property type="entry name" value="PROTEIN_KINASE_DOM"/>
    <property type="match status" value="1"/>
</dbReference>
<dbReference type="InterPro" id="IPR031325">
    <property type="entry name" value="RHS_repeat"/>
</dbReference>
<protein>
    <submittedName>
        <fullName evidence="2">RhsD protein</fullName>
    </submittedName>
</protein>
<proteinExistence type="predicted"/>
<accession>A0ABP1ZGK7</accession>
<evidence type="ECO:0000313" key="2">
    <source>
        <dbReference type="EMBL" id="CRG52006.1"/>
    </source>
</evidence>
<feature type="domain" description="Protein kinase" evidence="1">
    <location>
        <begin position="1"/>
        <end position="118"/>
    </location>
</feature>
<dbReference type="Proteomes" id="UP000047420">
    <property type="component" value="Unassembled WGS sequence"/>
</dbReference>
<evidence type="ECO:0000259" key="1">
    <source>
        <dbReference type="PROSITE" id="PS50011"/>
    </source>
</evidence>
<dbReference type="Gene3D" id="2.180.10.10">
    <property type="entry name" value="RHS repeat-associated core"/>
    <property type="match status" value="1"/>
</dbReference>
<evidence type="ECO:0000313" key="3">
    <source>
        <dbReference type="Proteomes" id="UP000047420"/>
    </source>
</evidence>
<sequence>MVTELILYHHSASDSGLPDARTIRCEYDREDNLLLYNENGSRITRFGYFGQGRLQSRTDPDGSLTEYLYDTEEQLIGVKNQRGKTWQLKRNAEGRLIEEVDYWAISPPILPMMTLGNW</sequence>
<reference evidence="2 3" key="1">
    <citation type="submission" date="2015-03" db="EMBL/GenBank/DDBJ databases">
        <authorList>
            <consortium name="Pathogen Informatics"/>
            <person name="Murphy D."/>
        </authorList>
    </citation>
    <scope>NUCLEOTIDE SEQUENCE [LARGE SCALE GENOMIC DNA]</scope>
    <source>
        <strain evidence="2 3">WP-931201</strain>
    </source>
</reference>
<comment type="caution">
    <text evidence="2">The sequence shown here is derived from an EMBL/GenBank/DDBJ whole genome shotgun (WGS) entry which is preliminary data.</text>
</comment>
<name>A0ABP1ZGK7_9GAMM</name>